<dbReference type="Proteomes" id="UP001403385">
    <property type="component" value="Unassembled WGS sequence"/>
</dbReference>
<proteinExistence type="predicted"/>
<accession>A0AAW9SEP3</accession>
<name>A0AAW9SEP3_9BACT</name>
<protein>
    <submittedName>
        <fullName evidence="1">Uncharacterized protein</fullName>
    </submittedName>
</protein>
<dbReference type="AlphaFoldDB" id="A0AAW9SEP3"/>
<evidence type="ECO:0000313" key="1">
    <source>
        <dbReference type="EMBL" id="MEN7549171.1"/>
    </source>
</evidence>
<reference evidence="1 2" key="1">
    <citation type="submission" date="2024-04" db="EMBL/GenBank/DDBJ databases">
        <title>Novel genus in family Flammeovirgaceae.</title>
        <authorList>
            <person name="Nguyen T.H."/>
            <person name="Vuong T.Q."/>
            <person name="Le H."/>
            <person name="Kim S.-G."/>
        </authorList>
    </citation>
    <scope>NUCLEOTIDE SEQUENCE [LARGE SCALE GENOMIC DNA]</scope>
    <source>
        <strain evidence="1 2">JCM 23209</strain>
    </source>
</reference>
<evidence type="ECO:0000313" key="2">
    <source>
        <dbReference type="Proteomes" id="UP001403385"/>
    </source>
</evidence>
<dbReference type="EMBL" id="JBDKWZ010000007">
    <property type="protein sequence ID" value="MEN7549171.1"/>
    <property type="molecule type" value="Genomic_DNA"/>
</dbReference>
<keyword evidence="2" id="KW-1185">Reference proteome</keyword>
<sequence length="107" mass="12477">MLEITDLRASSLLLSKDFEMDEIRLPDNPEDAFRHLHKLLSQKIGYLLDHDFERLMSICYIIDLKEEKVKEILSGLQAGNIAENLANLIIQRQLQKVEIRRKYSPPS</sequence>
<comment type="caution">
    <text evidence="1">The sequence shown here is derived from an EMBL/GenBank/DDBJ whole genome shotgun (WGS) entry which is preliminary data.</text>
</comment>
<dbReference type="RefSeq" id="WP_346821940.1">
    <property type="nucleotide sequence ID" value="NZ_JBDKWZ010000007.1"/>
</dbReference>
<gene>
    <name evidence="1" type="ORF">AAG747_14705</name>
</gene>
<organism evidence="1 2">
    <name type="scientific">Rapidithrix thailandica</name>
    <dbReference type="NCBI Taxonomy" id="413964"/>
    <lineage>
        <taxon>Bacteria</taxon>
        <taxon>Pseudomonadati</taxon>
        <taxon>Bacteroidota</taxon>
        <taxon>Cytophagia</taxon>
        <taxon>Cytophagales</taxon>
        <taxon>Flammeovirgaceae</taxon>
        <taxon>Rapidithrix</taxon>
    </lineage>
</organism>